<dbReference type="Proteomes" id="UP000242849">
    <property type="component" value="Unassembled WGS sequence"/>
</dbReference>
<dbReference type="RefSeq" id="WP_090375440.1">
    <property type="nucleotide sequence ID" value="NZ_CP156749.1"/>
</dbReference>
<feature type="transmembrane region" description="Helical" evidence="1">
    <location>
        <begin position="12"/>
        <end position="31"/>
    </location>
</feature>
<comment type="function">
    <text evidence="1">Involved in the import of queuosine (Q) precursors, required for Q precursor salvage.</text>
</comment>
<dbReference type="NCBIfam" id="TIGR00697">
    <property type="entry name" value="queuosine precursor transporter"/>
    <property type="match status" value="1"/>
</dbReference>
<organism evidence="2 3">
    <name type="scientific">Pseudomonas anguilliseptica</name>
    <dbReference type="NCBI Taxonomy" id="53406"/>
    <lineage>
        <taxon>Bacteria</taxon>
        <taxon>Pseudomonadati</taxon>
        <taxon>Pseudomonadota</taxon>
        <taxon>Gammaproteobacteria</taxon>
        <taxon>Pseudomonadales</taxon>
        <taxon>Pseudomonadaceae</taxon>
        <taxon>Pseudomonas</taxon>
    </lineage>
</organism>
<keyword evidence="1" id="KW-0472">Membrane</keyword>
<sequence length="227" mass="25408">MLITAPQRLRNALIALVLFHILIIIASNYLVQLPITLLGWHTTWGAFSFPFIFLATDLTVRLLGKQAARRVIARVMLPALLISYIVSVLFQEASFRGFGALLEFNEFVLRISIASFLAYVLGQFLDIQVFDRLRQLSLWWVAPTVSTVLGNLLDTYAFFSVAFWNSSNPFMAKHWVEIATVDYGVKLVVSLLLFVPLYGMLLNAILRILAGRDGRTPPATPANSGPH</sequence>
<feature type="transmembrane region" description="Helical" evidence="1">
    <location>
        <begin position="183"/>
        <end position="206"/>
    </location>
</feature>
<keyword evidence="1" id="KW-1003">Cell membrane</keyword>
<comment type="subcellular location">
    <subcellularLocation>
        <location evidence="1">Cell inner membrane</location>
        <topology evidence="1">Multi-pass membrane protein</topology>
    </subcellularLocation>
</comment>
<keyword evidence="1" id="KW-0812">Transmembrane</keyword>
<feature type="transmembrane region" description="Helical" evidence="1">
    <location>
        <begin position="107"/>
        <end position="125"/>
    </location>
</feature>
<accession>A0A1H4NW97</accession>
<gene>
    <name evidence="2" type="ORF">SAMN05421553_0141</name>
</gene>
<dbReference type="Pfam" id="PF02592">
    <property type="entry name" value="Vut_1"/>
    <property type="match status" value="1"/>
</dbReference>
<dbReference type="HAMAP" id="MF_02088">
    <property type="entry name" value="Q_prec_transport"/>
    <property type="match status" value="1"/>
</dbReference>
<dbReference type="PANTHER" id="PTHR34300">
    <property type="entry name" value="QUEUOSINE PRECURSOR TRANSPORTER-RELATED"/>
    <property type="match status" value="1"/>
</dbReference>
<keyword evidence="1" id="KW-0997">Cell inner membrane</keyword>
<keyword evidence="3" id="KW-1185">Reference proteome</keyword>
<reference evidence="3" key="1">
    <citation type="submission" date="2016-10" db="EMBL/GenBank/DDBJ databases">
        <authorList>
            <person name="Varghese N."/>
            <person name="Submissions S."/>
        </authorList>
    </citation>
    <scope>NUCLEOTIDE SEQUENCE [LARGE SCALE GENOMIC DNA]</scope>
    <source>
        <strain evidence="3">DSM 12111</strain>
    </source>
</reference>
<name>A0A1H4NW97_PSEAG</name>
<dbReference type="OrthoDB" id="7065604at2"/>
<dbReference type="GO" id="GO:0005886">
    <property type="term" value="C:plasma membrane"/>
    <property type="evidence" value="ECO:0007669"/>
    <property type="project" value="UniProtKB-SubCell"/>
</dbReference>
<feature type="transmembrane region" description="Helical" evidence="1">
    <location>
        <begin position="75"/>
        <end position="95"/>
    </location>
</feature>
<comment type="similarity">
    <text evidence="1">Belongs to the vitamin uptake transporter (VUT/ECF) (TC 2.A.88) family. Q precursor transporter subfamily.</text>
</comment>
<evidence type="ECO:0000313" key="3">
    <source>
        <dbReference type="Proteomes" id="UP000242849"/>
    </source>
</evidence>
<dbReference type="AlphaFoldDB" id="A0A1H4NW97"/>
<dbReference type="NCBIfam" id="NF008406">
    <property type="entry name" value="PRK11212.1"/>
    <property type="match status" value="1"/>
</dbReference>
<keyword evidence="1" id="KW-1133">Transmembrane helix</keyword>
<dbReference type="PANTHER" id="PTHR34300:SF1">
    <property type="entry name" value="QUEUOSINE PRECURSOR TRANSPORTER"/>
    <property type="match status" value="1"/>
</dbReference>
<dbReference type="GO" id="GO:0022857">
    <property type="term" value="F:transmembrane transporter activity"/>
    <property type="evidence" value="ECO:0007669"/>
    <property type="project" value="UniProtKB-UniRule"/>
</dbReference>
<dbReference type="EMBL" id="FNSC01000001">
    <property type="protein sequence ID" value="SEB99108.1"/>
    <property type="molecule type" value="Genomic_DNA"/>
</dbReference>
<feature type="transmembrane region" description="Helical" evidence="1">
    <location>
        <begin position="43"/>
        <end position="63"/>
    </location>
</feature>
<dbReference type="STRING" id="53406.SAMN05421553_0141"/>
<feature type="transmembrane region" description="Helical" evidence="1">
    <location>
        <begin position="137"/>
        <end position="163"/>
    </location>
</feature>
<evidence type="ECO:0000256" key="1">
    <source>
        <dbReference type="HAMAP-Rule" id="MF_02088"/>
    </source>
</evidence>
<keyword evidence="1" id="KW-0813">Transport</keyword>
<dbReference type="InterPro" id="IPR003744">
    <property type="entry name" value="YhhQ"/>
</dbReference>
<protein>
    <recommendedName>
        <fullName evidence="1">Probable queuosine precursor transporter</fullName>
        <shortName evidence="1">Q precursor transporter</shortName>
    </recommendedName>
</protein>
<evidence type="ECO:0000313" key="2">
    <source>
        <dbReference type="EMBL" id="SEB99108.1"/>
    </source>
</evidence>
<proteinExistence type="inferred from homology"/>